<dbReference type="Pfam" id="PF08239">
    <property type="entry name" value="SH3_3"/>
    <property type="match status" value="1"/>
</dbReference>
<dbReference type="SUPFAM" id="SSF54106">
    <property type="entry name" value="LysM domain"/>
    <property type="match status" value="1"/>
</dbReference>
<dbReference type="PROSITE" id="PS51781">
    <property type="entry name" value="SH3B"/>
    <property type="match status" value="1"/>
</dbReference>
<dbReference type="SMART" id="SM00257">
    <property type="entry name" value="LysM"/>
    <property type="match status" value="1"/>
</dbReference>
<dbReference type="PANTHER" id="PTHR34408:SF1">
    <property type="entry name" value="GLYCOSYL HYDROLASE FAMILY 19 DOMAIN-CONTAINING PROTEIN HI_1415"/>
    <property type="match status" value="1"/>
</dbReference>
<feature type="domain" description="LysM" evidence="2">
    <location>
        <begin position="119"/>
        <end position="163"/>
    </location>
</feature>
<accession>A0A090AE92</accession>
<dbReference type="InterPro" id="IPR003646">
    <property type="entry name" value="SH3-like_bac-type"/>
</dbReference>
<dbReference type="Gene3D" id="2.30.30.40">
    <property type="entry name" value="SH3 Domains"/>
    <property type="match status" value="2"/>
</dbReference>
<dbReference type="PROSITE" id="PS51782">
    <property type="entry name" value="LYSM"/>
    <property type="match status" value="1"/>
</dbReference>
<dbReference type="Proteomes" id="UP000031623">
    <property type="component" value="Chromosome"/>
</dbReference>
<sequence length="239" mass="26573">MQQGKKLLISVIGIVALWQQLALAAEECSYHVVKVKEKDSLLIRFGPHVKYKKLGSIPHDGTKIKITGPELAVGKSYWIPIEYQGITGWVNQGYLESDCPVTTSAAATAATTNSESIPDYHTVVEGETLFSLSQRYGATVEEMAQWNELKPPYNLSAGQSLRVSSPTCFYRVIKVKVNDMLWVRSEPDVKSQRVGGIPYDGTEVEITGAEKEIDKSRWVPVSYKGINGWVNSNYLEKNC</sequence>
<evidence type="ECO:0000259" key="1">
    <source>
        <dbReference type="PROSITE" id="PS51781"/>
    </source>
</evidence>
<organism evidence="3 4">
    <name type="scientific">Thioploca ingrica</name>
    <dbReference type="NCBI Taxonomy" id="40754"/>
    <lineage>
        <taxon>Bacteria</taxon>
        <taxon>Pseudomonadati</taxon>
        <taxon>Pseudomonadota</taxon>
        <taxon>Gammaproteobacteria</taxon>
        <taxon>Thiotrichales</taxon>
        <taxon>Thiotrichaceae</taxon>
        <taxon>Thioploca</taxon>
    </lineage>
</organism>
<dbReference type="PANTHER" id="PTHR34408">
    <property type="entry name" value="FAMILY PROTEIN, PUTATIVE-RELATED"/>
    <property type="match status" value="1"/>
</dbReference>
<dbReference type="Gene3D" id="3.10.350.10">
    <property type="entry name" value="LysM domain"/>
    <property type="match status" value="1"/>
</dbReference>
<evidence type="ECO:0000259" key="2">
    <source>
        <dbReference type="PROSITE" id="PS51782"/>
    </source>
</evidence>
<reference evidence="3 4" key="1">
    <citation type="journal article" date="2014" name="ISME J.">
        <title>Ecophysiology of Thioploca ingrica as revealed by the complete genome sequence supplemented with proteomic evidence.</title>
        <authorList>
            <person name="Kojima H."/>
            <person name="Ogura Y."/>
            <person name="Yamamoto N."/>
            <person name="Togashi T."/>
            <person name="Mori H."/>
            <person name="Watanabe T."/>
            <person name="Nemoto F."/>
            <person name="Kurokawa K."/>
            <person name="Hayashi T."/>
            <person name="Fukui M."/>
        </authorList>
    </citation>
    <scope>NUCLEOTIDE SEQUENCE [LARGE SCALE GENOMIC DNA]</scope>
</reference>
<dbReference type="HOGENOM" id="CLU_1160676_0_0_6"/>
<keyword evidence="4" id="KW-1185">Reference proteome</keyword>
<feature type="domain" description="SH3b" evidence="1">
    <location>
        <begin position="170"/>
        <end position="239"/>
    </location>
</feature>
<protein>
    <submittedName>
        <fullName evidence="3">Secreted protein</fullName>
    </submittedName>
</protein>
<dbReference type="AlphaFoldDB" id="A0A090AE92"/>
<evidence type="ECO:0000313" key="3">
    <source>
        <dbReference type="EMBL" id="BAP55244.1"/>
    </source>
</evidence>
<dbReference type="OrthoDB" id="9793746at2"/>
<gene>
    <name evidence="3" type="ORF">THII_0947</name>
</gene>
<dbReference type="KEGG" id="tig:THII_0947"/>
<dbReference type="InterPro" id="IPR018392">
    <property type="entry name" value="LysM"/>
</dbReference>
<dbReference type="InterPro" id="IPR052354">
    <property type="entry name" value="Cell_Wall_Dynamics_Protein"/>
</dbReference>
<dbReference type="EMBL" id="AP014633">
    <property type="protein sequence ID" value="BAP55244.1"/>
    <property type="molecule type" value="Genomic_DNA"/>
</dbReference>
<dbReference type="STRING" id="40754.THII_0947"/>
<dbReference type="SMART" id="SM00287">
    <property type="entry name" value="SH3b"/>
    <property type="match status" value="2"/>
</dbReference>
<dbReference type="InterPro" id="IPR036779">
    <property type="entry name" value="LysM_dom_sf"/>
</dbReference>
<dbReference type="CDD" id="cd00118">
    <property type="entry name" value="LysM"/>
    <property type="match status" value="1"/>
</dbReference>
<name>A0A090AE92_9GAMM</name>
<evidence type="ECO:0000313" key="4">
    <source>
        <dbReference type="Proteomes" id="UP000031623"/>
    </source>
</evidence>
<dbReference type="Pfam" id="PF01476">
    <property type="entry name" value="LysM"/>
    <property type="match status" value="1"/>
</dbReference>
<proteinExistence type="predicted"/>